<feature type="region of interest" description="Disordered" evidence="1">
    <location>
        <begin position="180"/>
        <end position="211"/>
    </location>
</feature>
<feature type="compositionally biased region" description="Polar residues" evidence="1">
    <location>
        <begin position="76"/>
        <end position="85"/>
    </location>
</feature>
<feature type="compositionally biased region" description="Polar residues" evidence="1">
    <location>
        <begin position="92"/>
        <end position="104"/>
    </location>
</feature>
<accession>A0A2N8UE12</accession>
<proteinExistence type="predicted"/>
<feature type="compositionally biased region" description="Basic and acidic residues" evidence="1">
    <location>
        <begin position="116"/>
        <end position="127"/>
    </location>
</feature>
<evidence type="ECO:0000313" key="2">
    <source>
        <dbReference type="EMBL" id="SJX62999.1"/>
    </source>
</evidence>
<reference evidence="2 3" key="1">
    <citation type="submission" date="2017-02" db="EMBL/GenBank/DDBJ databases">
        <authorList>
            <person name="Peterson S.W."/>
        </authorList>
    </citation>
    <scope>NUCLEOTIDE SEQUENCE [LARGE SCALE GENOMIC DNA]</scope>
    <source>
        <strain evidence="2 3">SRS1_H2-8</strain>
    </source>
</reference>
<feature type="compositionally biased region" description="Low complexity" evidence="1">
    <location>
        <begin position="12"/>
        <end position="73"/>
    </location>
</feature>
<evidence type="ECO:0000313" key="3">
    <source>
        <dbReference type="Proteomes" id="UP000239563"/>
    </source>
</evidence>
<gene>
    <name evidence="2" type="ORF">SRS1_13822</name>
</gene>
<sequence length="211" mass="21205">MSYYPGGPAPNQSSYPGGPQSSYPGGPQSSYPGDPLASSSSSSGGYHQSSYPGGPQSSYPGAPPSSYNSAPGYDSHASSNYNSPSPYGAPATANQAPYNNASYPQQQHQQQGPTQYDEHGNPVDGERGIGTMAAGAAAGWAGNKMTGGHMGTFGSMASGAILAQVGKMVYEKFDDKKHHNGGGGYGGNPYGPPPGGHHGGGAGGLGGFFKH</sequence>
<dbReference type="EMBL" id="LT795059">
    <property type="protein sequence ID" value="SJX62999.1"/>
    <property type="molecule type" value="Genomic_DNA"/>
</dbReference>
<dbReference type="AlphaFoldDB" id="A0A2N8UE12"/>
<organism evidence="2 3">
    <name type="scientific">Sporisorium reilianum f. sp. reilianum</name>
    <dbReference type="NCBI Taxonomy" id="72559"/>
    <lineage>
        <taxon>Eukaryota</taxon>
        <taxon>Fungi</taxon>
        <taxon>Dikarya</taxon>
        <taxon>Basidiomycota</taxon>
        <taxon>Ustilaginomycotina</taxon>
        <taxon>Ustilaginomycetes</taxon>
        <taxon>Ustilaginales</taxon>
        <taxon>Ustilaginaceae</taxon>
        <taxon>Sporisorium</taxon>
    </lineage>
</organism>
<feature type="compositionally biased region" description="Gly residues" evidence="1">
    <location>
        <begin position="196"/>
        <end position="211"/>
    </location>
</feature>
<dbReference type="Proteomes" id="UP000239563">
    <property type="component" value="Chromosome VI"/>
</dbReference>
<evidence type="ECO:0000256" key="1">
    <source>
        <dbReference type="SAM" id="MobiDB-lite"/>
    </source>
</evidence>
<name>A0A2N8UE12_9BASI</name>
<protein>
    <recommendedName>
        <fullName evidence="4">Glycine zipper 2TM domain-containing protein</fullName>
    </recommendedName>
</protein>
<feature type="region of interest" description="Disordered" evidence="1">
    <location>
        <begin position="1"/>
        <end position="129"/>
    </location>
</feature>
<evidence type="ECO:0008006" key="4">
    <source>
        <dbReference type="Google" id="ProtNLM"/>
    </source>
</evidence>